<keyword evidence="6" id="KW-0547">Nucleotide-binding</keyword>
<evidence type="ECO:0000256" key="6">
    <source>
        <dbReference type="ARBA" id="ARBA00022741"/>
    </source>
</evidence>
<organism evidence="12 13">
    <name type="scientific">Testicularia cyperi</name>
    <dbReference type="NCBI Taxonomy" id="1882483"/>
    <lineage>
        <taxon>Eukaryota</taxon>
        <taxon>Fungi</taxon>
        <taxon>Dikarya</taxon>
        <taxon>Basidiomycota</taxon>
        <taxon>Ustilaginomycotina</taxon>
        <taxon>Ustilaginomycetes</taxon>
        <taxon>Ustilaginales</taxon>
        <taxon>Anthracoideaceae</taxon>
        <taxon>Testicularia</taxon>
    </lineage>
</organism>
<feature type="region of interest" description="Disordered" evidence="11">
    <location>
        <begin position="1"/>
        <end position="51"/>
    </location>
</feature>
<sequence length="794" mass="83238">MDVVSSPVRPQMSSALSATPIKPPSSHDGAIPSSSSNQASQPNGDSQPQDLWSSILDSVKSSKAITTKNLVVLGEPKTGKTTLVNSLASRSPAGLIKGTASLSRVAATGLDQDANTSSRSASAPANELGLAYGYFDVGDEKDRDEIVARVGVYTLHSSQPAYTSLLPFAFPPSNTNLKEEQASASMSSLTSVILSSSSSSAAGSPASQKHSNRFLSAASVDSLQESLVVIVLDWEQPWTFLEQLRNWLIILHDLLDRASDNGLTQRGRDQKWSQTRVALDEMRERLEKFVRSYVEPHAGADVAAGGSNAAASGVATAQTTHESTNAGSTGPASKLDDTVMPATITNISVQLEGDEAPPLTDGMLTDNWGIPLVVVCAKSDAIPRLERDKNFKEEQFDYIQQVLRTICMKYGAGLFYSSSTKAQSIDILRSYILHRLFTQGTVTVPAAGSVAAAAPSSSNAGQANGSAAAGGTTAFPFAYRASTTDRDTLLVPAGWDSWGKIRALRESFDCKGLGRGWELDCELDALRRSRKLPRTKEVEDQLEKEVLSDRRSSGTGAGGEDVQSAIKLYEDIVSDWEAGPTSKDSANKVKIPDEQAFLGLHHATLQKDPDPRSKFSKSGVVGPMSASSRGLPSVEKFMSRADGSGSTTGVGIDSVSSGGGGVGEEASASTWTPSSRSGAAASRGDSTPANNSKREYTSSSASAAAAAAAAAIAAGDRNSRPSSPAISPGATSPSGGAPKQSEVLHSFFQSLLKDKGSSVGSPKHHTERLARSTASSNPARRETRDNPPPPSSSS</sequence>
<keyword evidence="5" id="KW-0493">Microtubule</keyword>
<dbReference type="GO" id="GO:0035974">
    <property type="term" value="C:meiotic spindle pole body"/>
    <property type="evidence" value="ECO:0007669"/>
    <property type="project" value="TreeGrafter"/>
</dbReference>
<dbReference type="GO" id="GO:0005524">
    <property type="term" value="F:ATP binding"/>
    <property type="evidence" value="ECO:0007669"/>
    <property type="project" value="UniProtKB-KW"/>
</dbReference>
<evidence type="ECO:0000256" key="9">
    <source>
        <dbReference type="ARBA" id="ARBA00023175"/>
    </source>
</evidence>
<reference evidence="12 13" key="1">
    <citation type="journal article" date="2018" name="Mol. Biol. Evol.">
        <title>Broad Genomic Sampling Reveals a Smut Pathogenic Ancestry of the Fungal Clade Ustilaginomycotina.</title>
        <authorList>
            <person name="Kijpornyongpan T."/>
            <person name="Mondo S.J."/>
            <person name="Barry K."/>
            <person name="Sandor L."/>
            <person name="Lee J."/>
            <person name="Lipzen A."/>
            <person name="Pangilinan J."/>
            <person name="LaButti K."/>
            <person name="Hainaut M."/>
            <person name="Henrissat B."/>
            <person name="Grigoriev I.V."/>
            <person name="Spatafora J.W."/>
            <person name="Aime M.C."/>
        </authorList>
    </citation>
    <scope>NUCLEOTIDE SEQUENCE [LARGE SCALE GENOMIC DNA]</scope>
    <source>
        <strain evidence="12 13">MCA 3645</strain>
    </source>
</reference>
<evidence type="ECO:0000256" key="11">
    <source>
        <dbReference type="SAM" id="MobiDB-lite"/>
    </source>
</evidence>
<evidence type="ECO:0000256" key="4">
    <source>
        <dbReference type="ARBA" id="ARBA00022490"/>
    </source>
</evidence>
<feature type="compositionally biased region" description="Low complexity" evidence="11">
    <location>
        <begin position="698"/>
        <end position="714"/>
    </location>
</feature>
<feature type="region of interest" description="Disordered" evidence="11">
    <location>
        <begin position="313"/>
        <end position="335"/>
    </location>
</feature>
<dbReference type="Proteomes" id="UP000246740">
    <property type="component" value="Unassembled WGS sequence"/>
</dbReference>
<feature type="compositionally biased region" description="Low complexity" evidence="11">
    <location>
        <begin position="642"/>
        <end position="656"/>
    </location>
</feature>
<keyword evidence="8" id="KW-0243">Dynein</keyword>
<evidence type="ECO:0000256" key="3">
    <source>
        <dbReference type="ARBA" id="ARBA00022448"/>
    </source>
</evidence>
<dbReference type="GO" id="GO:0000226">
    <property type="term" value="P:microtubule cytoskeleton organization"/>
    <property type="evidence" value="ECO:0007669"/>
    <property type="project" value="TreeGrafter"/>
</dbReference>
<dbReference type="OrthoDB" id="27603at2759"/>
<dbReference type="InterPro" id="IPR022780">
    <property type="entry name" value="Dynein_light_int_chain"/>
</dbReference>
<gene>
    <name evidence="12" type="ORF">BCV70DRAFT_202001</name>
</gene>
<keyword evidence="7" id="KW-0067">ATP-binding</keyword>
<keyword evidence="9" id="KW-0505">Motor protein</keyword>
<evidence type="ECO:0000256" key="2">
    <source>
        <dbReference type="ARBA" id="ARBA00006831"/>
    </source>
</evidence>
<dbReference type="STRING" id="1882483.A0A317XIT9"/>
<dbReference type="InterPro" id="IPR027417">
    <property type="entry name" value="P-loop_NTPase"/>
</dbReference>
<feature type="compositionally biased region" description="Basic and acidic residues" evidence="11">
    <location>
        <begin position="534"/>
        <end position="552"/>
    </location>
</feature>
<dbReference type="InParanoid" id="A0A317XIT9"/>
<dbReference type="SUPFAM" id="SSF52540">
    <property type="entry name" value="P-loop containing nucleoside triphosphate hydrolases"/>
    <property type="match status" value="1"/>
</dbReference>
<comment type="similarity">
    <text evidence="2">Belongs to the dynein light intermediate chain family.</text>
</comment>
<dbReference type="InterPro" id="IPR008467">
    <property type="entry name" value="Dynein1_light_intermed_chain"/>
</dbReference>
<evidence type="ECO:0000256" key="5">
    <source>
        <dbReference type="ARBA" id="ARBA00022701"/>
    </source>
</evidence>
<evidence type="ECO:0000313" key="12">
    <source>
        <dbReference type="EMBL" id="PWY98216.1"/>
    </source>
</evidence>
<accession>A0A317XIT9</accession>
<feature type="compositionally biased region" description="Polar residues" evidence="11">
    <location>
        <begin position="318"/>
        <end position="331"/>
    </location>
</feature>
<evidence type="ECO:0000313" key="13">
    <source>
        <dbReference type="Proteomes" id="UP000246740"/>
    </source>
</evidence>
<dbReference type="EMBL" id="KZ819199">
    <property type="protein sequence ID" value="PWY98216.1"/>
    <property type="molecule type" value="Genomic_DNA"/>
</dbReference>
<name>A0A317XIT9_9BASI</name>
<feature type="compositionally biased region" description="Polar residues" evidence="11">
    <location>
        <begin position="720"/>
        <end position="734"/>
    </location>
</feature>
<comment type="subcellular location">
    <subcellularLocation>
        <location evidence="1">Cytoplasm</location>
        <location evidence="1">Cytoskeleton</location>
    </subcellularLocation>
</comment>
<evidence type="ECO:0000256" key="7">
    <source>
        <dbReference type="ARBA" id="ARBA00022840"/>
    </source>
</evidence>
<keyword evidence="13" id="KW-1185">Reference proteome</keyword>
<dbReference type="AlphaFoldDB" id="A0A317XIT9"/>
<dbReference type="GO" id="GO:0045504">
    <property type="term" value="F:dynein heavy chain binding"/>
    <property type="evidence" value="ECO:0007669"/>
    <property type="project" value="TreeGrafter"/>
</dbReference>
<dbReference type="Pfam" id="PF05783">
    <property type="entry name" value="DLIC"/>
    <property type="match status" value="4"/>
</dbReference>
<keyword evidence="3" id="KW-0813">Transport</keyword>
<feature type="region of interest" description="Disordered" evidence="11">
    <location>
        <begin position="603"/>
        <end position="794"/>
    </location>
</feature>
<keyword evidence="10" id="KW-0206">Cytoskeleton</keyword>
<feature type="compositionally biased region" description="Low complexity" evidence="11">
    <location>
        <begin position="664"/>
        <end position="684"/>
    </location>
</feature>
<dbReference type="PANTHER" id="PTHR12688">
    <property type="entry name" value="DYNEIN LIGHT INTERMEDIATE CHAIN"/>
    <property type="match status" value="1"/>
</dbReference>
<dbReference type="GO" id="GO:0005874">
    <property type="term" value="C:microtubule"/>
    <property type="evidence" value="ECO:0007669"/>
    <property type="project" value="UniProtKB-KW"/>
</dbReference>
<proteinExistence type="inferred from homology"/>
<evidence type="ECO:0000256" key="10">
    <source>
        <dbReference type="ARBA" id="ARBA00023212"/>
    </source>
</evidence>
<evidence type="ECO:0000256" key="1">
    <source>
        <dbReference type="ARBA" id="ARBA00004245"/>
    </source>
</evidence>
<dbReference type="PANTHER" id="PTHR12688:SF0">
    <property type="entry name" value="DYNEIN LIGHT INTERMEDIATE CHAIN"/>
    <property type="match status" value="1"/>
</dbReference>
<dbReference type="GO" id="GO:0007018">
    <property type="term" value="P:microtubule-based movement"/>
    <property type="evidence" value="ECO:0007669"/>
    <property type="project" value="InterPro"/>
</dbReference>
<feature type="region of interest" description="Disordered" evidence="11">
    <location>
        <begin position="534"/>
        <end position="561"/>
    </location>
</feature>
<protein>
    <submittedName>
        <fullName evidence="12">DLIC-domain-containing protein</fullName>
    </submittedName>
</protein>
<keyword evidence="4" id="KW-0963">Cytoplasm</keyword>
<dbReference type="GO" id="GO:0005868">
    <property type="term" value="C:cytoplasmic dynein complex"/>
    <property type="evidence" value="ECO:0007669"/>
    <property type="project" value="InterPro"/>
</dbReference>
<evidence type="ECO:0000256" key="8">
    <source>
        <dbReference type="ARBA" id="ARBA00023017"/>
    </source>
</evidence>
<feature type="compositionally biased region" description="Low complexity" evidence="11">
    <location>
        <begin position="29"/>
        <end position="44"/>
    </location>
</feature>